<dbReference type="Proteomes" id="UP001055879">
    <property type="component" value="Linkage Group LG07"/>
</dbReference>
<reference evidence="1 2" key="2">
    <citation type="journal article" date="2022" name="Mol. Ecol. Resour.">
        <title>The genomes of chicory, endive, great burdock and yacon provide insights into Asteraceae paleo-polyploidization history and plant inulin production.</title>
        <authorList>
            <person name="Fan W."/>
            <person name="Wang S."/>
            <person name="Wang H."/>
            <person name="Wang A."/>
            <person name="Jiang F."/>
            <person name="Liu H."/>
            <person name="Zhao H."/>
            <person name="Xu D."/>
            <person name="Zhang Y."/>
        </authorList>
    </citation>
    <scope>NUCLEOTIDE SEQUENCE [LARGE SCALE GENOMIC DNA]</scope>
    <source>
        <strain evidence="2">cv. Niubang</strain>
    </source>
</reference>
<sequence>MSINQQIDGGAGETGGQEEDKKPIGRMPTLDSSSESPTSDPNCSEFGFDSLRGLIEKSDFLLNECNTHLDVYTIPDDIHDE</sequence>
<organism evidence="1 2">
    <name type="scientific">Arctium lappa</name>
    <name type="common">Greater burdock</name>
    <name type="synonym">Lappa major</name>
    <dbReference type="NCBI Taxonomy" id="4217"/>
    <lineage>
        <taxon>Eukaryota</taxon>
        <taxon>Viridiplantae</taxon>
        <taxon>Streptophyta</taxon>
        <taxon>Embryophyta</taxon>
        <taxon>Tracheophyta</taxon>
        <taxon>Spermatophyta</taxon>
        <taxon>Magnoliopsida</taxon>
        <taxon>eudicotyledons</taxon>
        <taxon>Gunneridae</taxon>
        <taxon>Pentapetalae</taxon>
        <taxon>asterids</taxon>
        <taxon>campanulids</taxon>
        <taxon>Asterales</taxon>
        <taxon>Asteraceae</taxon>
        <taxon>Carduoideae</taxon>
        <taxon>Cardueae</taxon>
        <taxon>Arctiinae</taxon>
        <taxon>Arctium</taxon>
    </lineage>
</organism>
<comment type="caution">
    <text evidence="1">The sequence shown here is derived from an EMBL/GenBank/DDBJ whole genome shotgun (WGS) entry which is preliminary data.</text>
</comment>
<keyword evidence="2" id="KW-1185">Reference proteome</keyword>
<reference evidence="2" key="1">
    <citation type="journal article" date="2022" name="Mol. Ecol. Resour.">
        <title>The genomes of chicory, endive, great burdock and yacon provide insights into Asteraceae palaeo-polyploidization history and plant inulin production.</title>
        <authorList>
            <person name="Fan W."/>
            <person name="Wang S."/>
            <person name="Wang H."/>
            <person name="Wang A."/>
            <person name="Jiang F."/>
            <person name="Liu H."/>
            <person name="Zhao H."/>
            <person name="Xu D."/>
            <person name="Zhang Y."/>
        </authorList>
    </citation>
    <scope>NUCLEOTIDE SEQUENCE [LARGE SCALE GENOMIC DNA]</scope>
    <source>
        <strain evidence="2">cv. Niubang</strain>
    </source>
</reference>
<name>A0ACB9B1Q2_ARCLA</name>
<accession>A0ACB9B1Q2</accession>
<evidence type="ECO:0000313" key="1">
    <source>
        <dbReference type="EMBL" id="KAI3715518.1"/>
    </source>
</evidence>
<proteinExistence type="predicted"/>
<evidence type="ECO:0000313" key="2">
    <source>
        <dbReference type="Proteomes" id="UP001055879"/>
    </source>
</evidence>
<gene>
    <name evidence="1" type="ORF">L6452_22502</name>
</gene>
<dbReference type="EMBL" id="CM042053">
    <property type="protein sequence ID" value="KAI3715518.1"/>
    <property type="molecule type" value="Genomic_DNA"/>
</dbReference>
<protein>
    <submittedName>
        <fullName evidence="1">Uncharacterized protein</fullName>
    </submittedName>
</protein>